<dbReference type="EMBL" id="BABS01000015">
    <property type="protein sequence ID" value="GAA07791.1"/>
    <property type="molecule type" value="Genomic_DNA"/>
</dbReference>
<evidence type="ECO:0000313" key="2">
    <source>
        <dbReference type="Proteomes" id="UP000004319"/>
    </source>
</evidence>
<protein>
    <submittedName>
        <fullName evidence="1">Uncharacterized protein</fullName>
    </submittedName>
</protein>
<evidence type="ECO:0000313" key="1">
    <source>
        <dbReference type="EMBL" id="GAA07791.1"/>
    </source>
</evidence>
<accession>F7VBP6</accession>
<comment type="caution">
    <text evidence="1">The sequence shown here is derived from an EMBL/GenBank/DDBJ whole genome shotgun (WGS) entry which is preliminary data.</text>
</comment>
<gene>
    <name evidence="1" type="ORF">ATPR_0795</name>
</gene>
<proteinExistence type="predicted"/>
<organism evidence="1 2">
    <name type="scientific">Acetobacter tropicalis NBRC 101654</name>
    <dbReference type="NCBI Taxonomy" id="749388"/>
    <lineage>
        <taxon>Bacteria</taxon>
        <taxon>Pseudomonadati</taxon>
        <taxon>Pseudomonadota</taxon>
        <taxon>Alphaproteobacteria</taxon>
        <taxon>Acetobacterales</taxon>
        <taxon>Acetobacteraceae</taxon>
        <taxon>Acetobacter</taxon>
    </lineage>
</organism>
<dbReference type="AlphaFoldDB" id="F7VBP6"/>
<dbReference type="Proteomes" id="UP000004319">
    <property type="component" value="Unassembled WGS sequence"/>
</dbReference>
<reference evidence="1 2" key="1">
    <citation type="journal article" date="2011" name="Biochem. Biophys. Res. Commun.">
        <title>Increased number of Arginine-based salt bridges contributes to the thermotolerance of thermotolerant acetic acid bacteria, Acetobacter tropicalis SKU1100.</title>
        <authorList>
            <person name="Matsutani M."/>
            <person name="Hirakawa H."/>
            <person name="Nishikura M."/>
            <person name="Soemphol W."/>
            <person name="Ali I.A.I."/>
            <person name="Yakushi T."/>
            <person name="Matsushita K."/>
        </authorList>
    </citation>
    <scope>NUCLEOTIDE SEQUENCE [LARGE SCALE GENOMIC DNA]</scope>
    <source>
        <strain evidence="1 2">NBRC 101654</strain>
    </source>
</reference>
<name>F7VBP6_9PROT</name>
<sequence>MTRSSIFRYLEEHILQDSFSKSTSGLFWHLRTECVKKQKKRIV</sequence>